<evidence type="ECO:0000313" key="1">
    <source>
        <dbReference type="EMBL" id="NYF99833.1"/>
    </source>
</evidence>
<sequence length="159" mass="17188">MTVEAGLVNADLRRKRSVDLAQLIHEQHGGPVTALREALLTYPYPHPVADWHRARTVVPAMRGTGELALVASTAPDRSSPATGVGIWELAVTGSEPLARGEAEGWARALFGYRCAPLVYRRRTGGLFHRPTGVEFVVFHGVHGPMHPSDVEEYGANACA</sequence>
<organism evidence="1 2">
    <name type="scientific">Pseudonocardia alni</name>
    <name type="common">Amycolata alni</name>
    <dbReference type="NCBI Taxonomy" id="33907"/>
    <lineage>
        <taxon>Bacteria</taxon>
        <taxon>Bacillati</taxon>
        <taxon>Actinomycetota</taxon>
        <taxon>Actinomycetes</taxon>
        <taxon>Pseudonocardiales</taxon>
        <taxon>Pseudonocardiaceae</taxon>
        <taxon>Pseudonocardia</taxon>
    </lineage>
</organism>
<dbReference type="GeneID" id="98049963"/>
<evidence type="ECO:0000313" key="2">
    <source>
        <dbReference type="Proteomes" id="UP000549695"/>
    </source>
</evidence>
<protein>
    <submittedName>
        <fullName evidence="1">Uncharacterized protein</fullName>
    </submittedName>
</protein>
<dbReference type="RefSeq" id="WP_073574862.1">
    <property type="nucleotide sequence ID" value="NZ_BAAAJZ010000011.1"/>
</dbReference>
<dbReference type="AlphaFoldDB" id="A0A852VYY2"/>
<dbReference type="Proteomes" id="UP000549695">
    <property type="component" value="Unassembled WGS sequence"/>
</dbReference>
<name>A0A852VYY2_PSEA5</name>
<keyword evidence="2" id="KW-1185">Reference proteome</keyword>
<comment type="caution">
    <text evidence="1">The sequence shown here is derived from an EMBL/GenBank/DDBJ whole genome shotgun (WGS) entry which is preliminary data.</text>
</comment>
<proteinExistence type="predicted"/>
<dbReference type="EMBL" id="JACCCZ010000001">
    <property type="protein sequence ID" value="NYF99833.1"/>
    <property type="molecule type" value="Genomic_DNA"/>
</dbReference>
<accession>A0A852VYY2</accession>
<reference evidence="1 2" key="1">
    <citation type="submission" date="2020-07" db="EMBL/GenBank/DDBJ databases">
        <title>Sequencing the genomes of 1000 actinobacteria strains.</title>
        <authorList>
            <person name="Klenk H.-P."/>
        </authorList>
    </citation>
    <scope>NUCLEOTIDE SEQUENCE [LARGE SCALE GENOMIC DNA]</scope>
    <source>
        <strain evidence="1 2">DSM 44749</strain>
    </source>
</reference>
<gene>
    <name evidence="1" type="ORF">HDA37_000119</name>
</gene>